<keyword evidence="3" id="KW-0281">Fimbrium</keyword>
<name>A0A1V2V0W5_9GAMM</name>
<dbReference type="InterPro" id="IPR001082">
    <property type="entry name" value="Pilin"/>
</dbReference>
<evidence type="ECO:0000313" key="6">
    <source>
        <dbReference type="Proteomes" id="UP000189376"/>
    </source>
</evidence>
<keyword evidence="4" id="KW-0812">Transmembrane</keyword>
<feature type="transmembrane region" description="Helical" evidence="4">
    <location>
        <begin position="12"/>
        <end position="30"/>
    </location>
</feature>
<dbReference type="GO" id="GO:0043107">
    <property type="term" value="P:type IV pilus-dependent motility"/>
    <property type="evidence" value="ECO:0007669"/>
    <property type="project" value="TreeGrafter"/>
</dbReference>
<evidence type="ECO:0000256" key="4">
    <source>
        <dbReference type="SAM" id="Phobius"/>
    </source>
</evidence>
<dbReference type="GO" id="GO:0044096">
    <property type="term" value="C:type IV pilus"/>
    <property type="evidence" value="ECO:0007669"/>
    <property type="project" value="TreeGrafter"/>
</dbReference>
<dbReference type="NCBIfam" id="TIGR02532">
    <property type="entry name" value="IV_pilin_GFxxxE"/>
    <property type="match status" value="1"/>
</dbReference>
<dbReference type="SUPFAM" id="SSF54523">
    <property type="entry name" value="Pili subunits"/>
    <property type="match status" value="1"/>
</dbReference>
<evidence type="ECO:0000256" key="2">
    <source>
        <dbReference type="ARBA" id="ARBA00022481"/>
    </source>
</evidence>
<dbReference type="AlphaFoldDB" id="A0A1V2V0W5"/>
<accession>A0A1V2V0W5</accession>
<keyword evidence="2" id="KW-0488">Methylation</keyword>
<dbReference type="PANTHER" id="PTHR30093">
    <property type="entry name" value="GENERAL SECRETION PATHWAY PROTEIN G"/>
    <property type="match status" value="1"/>
</dbReference>
<keyword evidence="6" id="KW-1185">Reference proteome</keyword>
<gene>
    <name evidence="5" type="ORF">AC058_06625</name>
</gene>
<organism evidence="5 6">
    <name type="scientific">Acinetobacter genomosp. 33YU</name>
    <dbReference type="NCBI Taxonomy" id="1675530"/>
    <lineage>
        <taxon>Bacteria</taxon>
        <taxon>Pseudomonadati</taxon>
        <taxon>Pseudomonadota</taxon>
        <taxon>Gammaproteobacteria</taxon>
        <taxon>Moraxellales</taxon>
        <taxon>Moraxellaceae</taxon>
        <taxon>Acinetobacter</taxon>
    </lineage>
</organism>
<proteinExistence type="inferred from homology"/>
<dbReference type="EMBL" id="LFZS01000003">
    <property type="protein sequence ID" value="ONN55499.1"/>
    <property type="molecule type" value="Genomic_DNA"/>
</dbReference>
<dbReference type="InterPro" id="IPR045584">
    <property type="entry name" value="Pilin-like"/>
</dbReference>
<keyword evidence="4" id="KW-1133">Transmembrane helix</keyword>
<dbReference type="Gene3D" id="3.30.700.10">
    <property type="entry name" value="Glycoprotein, Type 4 Pilin"/>
    <property type="match status" value="1"/>
</dbReference>
<sequence>MNAQKGFTLIELMIVVAIIGILAAIAIPAYSDYTVRTRISEGLNLADSAKQMIASDAASVNDLKNVATTWNKQADNSGANSKYVTSVQINDATGEIKVVYNGAAVGIGAAANTLFLKPFVRAQAAGNPGVPLDVALAAGQTGAIDWGCSSLTHSAATDAKLDTNLSAGTLEAKFAPAACR</sequence>
<dbReference type="InterPro" id="IPR012902">
    <property type="entry name" value="N_methyl_site"/>
</dbReference>
<evidence type="ECO:0000256" key="1">
    <source>
        <dbReference type="ARBA" id="ARBA00005233"/>
    </source>
</evidence>
<protein>
    <submittedName>
        <fullName evidence="5">Type IV pilin structural subunit</fullName>
    </submittedName>
</protein>
<comment type="caution">
    <text evidence="5">The sequence shown here is derived from an EMBL/GenBank/DDBJ whole genome shotgun (WGS) entry which is preliminary data.</text>
</comment>
<dbReference type="RefSeq" id="WP_049065612.1">
    <property type="nucleotide sequence ID" value="NZ_LFZS01000003.1"/>
</dbReference>
<dbReference type="PROSITE" id="PS00409">
    <property type="entry name" value="PROKAR_NTER_METHYL"/>
    <property type="match status" value="1"/>
</dbReference>
<keyword evidence="4" id="KW-0472">Membrane</keyword>
<dbReference type="GO" id="GO:0007155">
    <property type="term" value="P:cell adhesion"/>
    <property type="evidence" value="ECO:0007669"/>
    <property type="project" value="InterPro"/>
</dbReference>
<dbReference type="Pfam" id="PF07963">
    <property type="entry name" value="N_methyl"/>
    <property type="match status" value="1"/>
</dbReference>
<reference evidence="5 6" key="1">
    <citation type="submission" date="2015-07" db="EMBL/GenBank/DDBJ databases">
        <title>Acinetobacter yuneri, a novel member of Acinetobacter calcoaceticus-Acinetobacter baumannii complex isolated from clinical specimen.</title>
        <authorList>
            <person name="Yu Y."/>
        </authorList>
    </citation>
    <scope>NUCLEOTIDE SEQUENCE [LARGE SCALE GENOMIC DNA]</scope>
    <source>
        <strain evidence="5 6">A362</strain>
    </source>
</reference>
<dbReference type="Proteomes" id="UP000189376">
    <property type="component" value="Unassembled WGS sequence"/>
</dbReference>
<comment type="similarity">
    <text evidence="1 3">Belongs to the N-Me-Phe pilin family.</text>
</comment>
<dbReference type="Pfam" id="PF00114">
    <property type="entry name" value="Pilin"/>
    <property type="match status" value="1"/>
</dbReference>
<evidence type="ECO:0000256" key="3">
    <source>
        <dbReference type="RuleBase" id="RU000389"/>
    </source>
</evidence>
<evidence type="ECO:0000313" key="5">
    <source>
        <dbReference type="EMBL" id="ONN55499.1"/>
    </source>
</evidence>
<dbReference type="PANTHER" id="PTHR30093:SF34">
    <property type="entry name" value="PREPILIN PEPTIDASE-DEPENDENT PROTEIN D"/>
    <property type="match status" value="1"/>
</dbReference>